<evidence type="ECO:0000256" key="2">
    <source>
        <dbReference type="ARBA" id="ARBA00004651"/>
    </source>
</evidence>
<sequence>MRKLGGLVIFITKLLWKVIWLFIKNINNIFGFVKSILGNIIERIKRLFRFSISFKITVVYAFIFTLLLLVSSMGILIGFKFFLIKQAEFDLNEDIEVVSNNIIDNSSIPKNEIENIAKRRNIVINILDDDNELIYSNKGFEDNLLQFNNNSLSNDILNKENLSLREEIILNNKTLHVEIIKDLSRENLYISVLFIALLITNSIAVIVTLLTGSKVSKRMLRPVEVMTKTVKDITVQNLDTRLDVKGSKDELKELAQTFNEMIDRIQSSYEKQKQFVSDASHELRTPISVIQGYANLLDRWGKDDKEVLEESIQAIKGESENMKDLVEKLLFLARNDNNLLKLEKEKFWINELIDEIVKETKLIDTKHEIISNINEKTSISGDRKLIKQALRIFVDNSVKYTPENGEIEISCSRKKKNIEITIRDTGIGIPKEDLPYIFDRFYRSDKSRTKKSGGNGLGLSIAKLIIDKHRGVVDVKSKVKVGTKVTIYLPIA</sequence>
<keyword evidence="6" id="KW-0808">Transferase</keyword>
<keyword evidence="11 14" id="KW-1133">Transmembrane helix</keyword>
<evidence type="ECO:0000256" key="14">
    <source>
        <dbReference type="SAM" id="Phobius"/>
    </source>
</evidence>
<dbReference type="PRINTS" id="PR00344">
    <property type="entry name" value="BCTRLSENSOR"/>
</dbReference>
<organism evidence="17 18">
    <name type="scientific">Thermohalobacter berrensis</name>
    <dbReference type="NCBI Taxonomy" id="99594"/>
    <lineage>
        <taxon>Bacteria</taxon>
        <taxon>Bacillati</taxon>
        <taxon>Bacillota</taxon>
        <taxon>Tissierellia</taxon>
        <taxon>Tissierellales</taxon>
        <taxon>Thermohalobacteraceae</taxon>
        <taxon>Thermohalobacter</taxon>
    </lineage>
</organism>
<dbReference type="FunFam" id="3.30.565.10:FF:000006">
    <property type="entry name" value="Sensor histidine kinase WalK"/>
    <property type="match status" value="1"/>
</dbReference>
<evidence type="ECO:0000256" key="13">
    <source>
        <dbReference type="ARBA" id="ARBA00023136"/>
    </source>
</evidence>
<keyword evidence="10" id="KW-0067">ATP-binding</keyword>
<dbReference type="InterPro" id="IPR003661">
    <property type="entry name" value="HisK_dim/P_dom"/>
</dbReference>
<dbReference type="GO" id="GO:0005886">
    <property type="term" value="C:plasma membrane"/>
    <property type="evidence" value="ECO:0007669"/>
    <property type="project" value="UniProtKB-SubCell"/>
</dbReference>
<dbReference type="InterPro" id="IPR005467">
    <property type="entry name" value="His_kinase_dom"/>
</dbReference>
<dbReference type="Gene3D" id="1.10.287.130">
    <property type="match status" value="1"/>
</dbReference>
<accession>A0A419SV01</accession>
<evidence type="ECO:0000256" key="6">
    <source>
        <dbReference type="ARBA" id="ARBA00022679"/>
    </source>
</evidence>
<keyword evidence="12" id="KW-0902">Two-component regulatory system</keyword>
<dbReference type="EC" id="2.7.13.3" evidence="3"/>
<dbReference type="GO" id="GO:0000155">
    <property type="term" value="F:phosphorelay sensor kinase activity"/>
    <property type="evidence" value="ECO:0007669"/>
    <property type="project" value="InterPro"/>
</dbReference>
<dbReference type="Gene3D" id="3.30.565.10">
    <property type="entry name" value="Histidine kinase-like ATPase, C-terminal domain"/>
    <property type="match status" value="1"/>
</dbReference>
<evidence type="ECO:0000256" key="12">
    <source>
        <dbReference type="ARBA" id="ARBA00023012"/>
    </source>
</evidence>
<dbReference type="InterPro" id="IPR036097">
    <property type="entry name" value="HisK_dim/P_sf"/>
</dbReference>
<evidence type="ECO:0000256" key="4">
    <source>
        <dbReference type="ARBA" id="ARBA00022475"/>
    </source>
</evidence>
<proteinExistence type="predicted"/>
<keyword evidence="18" id="KW-1185">Reference proteome</keyword>
<dbReference type="FunFam" id="1.10.287.130:FF:000001">
    <property type="entry name" value="Two-component sensor histidine kinase"/>
    <property type="match status" value="1"/>
</dbReference>
<gene>
    <name evidence="17" type="ORF">BET03_06620</name>
</gene>
<dbReference type="AlphaFoldDB" id="A0A419SV01"/>
<dbReference type="SUPFAM" id="SSF55874">
    <property type="entry name" value="ATPase domain of HSP90 chaperone/DNA topoisomerase II/histidine kinase"/>
    <property type="match status" value="1"/>
</dbReference>
<dbReference type="SUPFAM" id="SSF158472">
    <property type="entry name" value="HAMP domain-like"/>
    <property type="match status" value="1"/>
</dbReference>
<dbReference type="PROSITE" id="PS50885">
    <property type="entry name" value="HAMP"/>
    <property type="match status" value="1"/>
</dbReference>
<evidence type="ECO:0000259" key="16">
    <source>
        <dbReference type="PROSITE" id="PS50885"/>
    </source>
</evidence>
<feature type="transmembrane region" description="Helical" evidence="14">
    <location>
        <begin position="58"/>
        <end position="83"/>
    </location>
</feature>
<comment type="caution">
    <text evidence="17">The sequence shown here is derived from an EMBL/GenBank/DDBJ whole genome shotgun (WGS) entry which is preliminary data.</text>
</comment>
<dbReference type="OrthoDB" id="9786919at2"/>
<dbReference type="CDD" id="cd00082">
    <property type="entry name" value="HisKA"/>
    <property type="match status" value="1"/>
</dbReference>
<keyword evidence="4" id="KW-1003">Cell membrane</keyword>
<dbReference type="Pfam" id="PF00672">
    <property type="entry name" value="HAMP"/>
    <property type="match status" value="1"/>
</dbReference>
<dbReference type="CDD" id="cd06225">
    <property type="entry name" value="HAMP"/>
    <property type="match status" value="1"/>
</dbReference>
<dbReference type="InterPro" id="IPR003594">
    <property type="entry name" value="HATPase_dom"/>
</dbReference>
<dbReference type="SMART" id="SM00304">
    <property type="entry name" value="HAMP"/>
    <property type="match status" value="1"/>
</dbReference>
<dbReference type="InterPro" id="IPR050398">
    <property type="entry name" value="HssS/ArlS-like"/>
</dbReference>
<evidence type="ECO:0000256" key="5">
    <source>
        <dbReference type="ARBA" id="ARBA00022553"/>
    </source>
</evidence>
<dbReference type="EMBL" id="MCIB01000039">
    <property type="protein sequence ID" value="RKD29054.1"/>
    <property type="molecule type" value="Genomic_DNA"/>
</dbReference>
<feature type="transmembrane region" description="Helical" evidence="14">
    <location>
        <begin position="188"/>
        <end position="211"/>
    </location>
</feature>
<dbReference type="SMART" id="SM00387">
    <property type="entry name" value="HATPase_c"/>
    <property type="match status" value="1"/>
</dbReference>
<comment type="catalytic activity">
    <reaction evidence="1">
        <text>ATP + protein L-histidine = ADP + protein N-phospho-L-histidine.</text>
        <dbReference type="EC" id="2.7.13.3"/>
    </reaction>
</comment>
<comment type="subcellular location">
    <subcellularLocation>
        <location evidence="2">Cell membrane</location>
        <topology evidence="2">Multi-pass membrane protein</topology>
    </subcellularLocation>
</comment>
<dbReference type="Gene3D" id="6.10.340.10">
    <property type="match status" value="1"/>
</dbReference>
<dbReference type="InterPro" id="IPR004358">
    <property type="entry name" value="Sig_transdc_His_kin-like_C"/>
</dbReference>
<dbReference type="PANTHER" id="PTHR45528">
    <property type="entry name" value="SENSOR HISTIDINE KINASE CPXA"/>
    <property type="match status" value="1"/>
</dbReference>
<name>A0A419SV01_9FIRM</name>
<evidence type="ECO:0000256" key="3">
    <source>
        <dbReference type="ARBA" id="ARBA00012438"/>
    </source>
</evidence>
<dbReference type="PANTHER" id="PTHR45528:SF1">
    <property type="entry name" value="SENSOR HISTIDINE KINASE CPXA"/>
    <property type="match status" value="1"/>
</dbReference>
<keyword evidence="13 14" id="KW-0472">Membrane</keyword>
<feature type="domain" description="Histidine kinase" evidence="15">
    <location>
        <begin position="278"/>
        <end position="492"/>
    </location>
</feature>
<keyword evidence="7 14" id="KW-0812">Transmembrane</keyword>
<dbReference type="Proteomes" id="UP000284177">
    <property type="component" value="Unassembled WGS sequence"/>
</dbReference>
<reference evidence="17 18" key="1">
    <citation type="submission" date="2016-08" db="EMBL/GenBank/DDBJ databases">
        <title>Novel Firmicutes and Novel Genomes.</title>
        <authorList>
            <person name="Poppleton D.I."/>
            <person name="Gribaldo S."/>
        </authorList>
    </citation>
    <scope>NUCLEOTIDE SEQUENCE [LARGE SCALE GENOMIC DNA]</scope>
    <source>
        <strain evidence="17 18">CTT3</strain>
    </source>
</reference>
<dbReference type="Pfam" id="PF02518">
    <property type="entry name" value="HATPase_c"/>
    <property type="match status" value="1"/>
</dbReference>
<evidence type="ECO:0000259" key="15">
    <source>
        <dbReference type="PROSITE" id="PS50109"/>
    </source>
</evidence>
<evidence type="ECO:0000313" key="18">
    <source>
        <dbReference type="Proteomes" id="UP000284177"/>
    </source>
</evidence>
<evidence type="ECO:0000256" key="1">
    <source>
        <dbReference type="ARBA" id="ARBA00000085"/>
    </source>
</evidence>
<evidence type="ECO:0000256" key="8">
    <source>
        <dbReference type="ARBA" id="ARBA00022741"/>
    </source>
</evidence>
<dbReference type="PROSITE" id="PS50109">
    <property type="entry name" value="HIS_KIN"/>
    <property type="match status" value="1"/>
</dbReference>
<dbReference type="SMART" id="SM00388">
    <property type="entry name" value="HisKA"/>
    <property type="match status" value="1"/>
</dbReference>
<keyword evidence="8" id="KW-0547">Nucleotide-binding</keyword>
<feature type="domain" description="HAMP" evidence="16">
    <location>
        <begin position="217"/>
        <end position="270"/>
    </location>
</feature>
<evidence type="ECO:0000256" key="9">
    <source>
        <dbReference type="ARBA" id="ARBA00022777"/>
    </source>
</evidence>
<protein>
    <recommendedName>
        <fullName evidence="3">histidine kinase</fullName>
        <ecNumber evidence="3">2.7.13.3</ecNumber>
    </recommendedName>
</protein>
<evidence type="ECO:0000256" key="7">
    <source>
        <dbReference type="ARBA" id="ARBA00022692"/>
    </source>
</evidence>
<dbReference type="GO" id="GO:0005524">
    <property type="term" value="F:ATP binding"/>
    <property type="evidence" value="ECO:0007669"/>
    <property type="project" value="UniProtKB-KW"/>
</dbReference>
<keyword evidence="9" id="KW-0418">Kinase</keyword>
<evidence type="ECO:0000256" key="11">
    <source>
        <dbReference type="ARBA" id="ARBA00022989"/>
    </source>
</evidence>
<dbReference type="Pfam" id="PF00512">
    <property type="entry name" value="HisKA"/>
    <property type="match status" value="1"/>
</dbReference>
<evidence type="ECO:0000313" key="17">
    <source>
        <dbReference type="EMBL" id="RKD29054.1"/>
    </source>
</evidence>
<dbReference type="SUPFAM" id="SSF47384">
    <property type="entry name" value="Homodimeric domain of signal transducing histidine kinase"/>
    <property type="match status" value="1"/>
</dbReference>
<dbReference type="InterPro" id="IPR003660">
    <property type="entry name" value="HAMP_dom"/>
</dbReference>
<dbReference type="InterPro" id="IPR036890">
    <property type="entry name" value="HATPase_C_sf"/>
</dbReference>
<keyword evidence="5" id="KW-0597">Phosphoprotein</keyword>
<evidence type="ECO:0000256" key="10">
    <source>
        <dbReference type="ARBA" id="ARBA00022840"/>
    </source>
</evidence>
<dbReference type="CDD" id="cd00075">
    <property type="entry name" value="HATPase"/>
    <property type="match status" value="1"/>
</dbReference>